<comment type="caution">
    <text evidence="1">The sequence shown here is derived from an EMBL/GenBank/DDBJ whole genome shotgun (WGS) entry which is preliminary data.</text>
</comment>
<dbReference type="Gene3D" id="3.40.50.12500">
    <property type="match status" value="1"/>
</dbReference>
<dbReference type="InterPro" id="IPR026286">
    <property type="entry name" value="MaiA/AMDase"/>
</dbReference>
<sequence length="267" mass="28362">MNTLSSPSPAGKPYPKFRYDGSGDLARIGLIYIASSVVMEEEMWAMSAPGVSTHTARIKLPKVTVQGIEEMMNAPELEQAARLAGAAPIDVLLFGGTSASFLHGTAYDHALIDKLRQWVPGPMITTASTATLAALKKVGAGKVALATPYLPEIHERAIRFLEENGHEVVKSAHLGISDDHALAEVSLEQVYDHVLSVDHPDATAIFVSCTNFRTVGAIEALERALGKPVISAIQASFWHCLELTGAAGAKPGYGELFNGRLSTAAMA</sequence>
<dbReference type="PANTHER" id="PTHR40267:SF1">
    <property type="entry name" value="BLR3294 PROTEIN"/>
    <property type="match status" value="1"/>
</dbReference>
<dbReference type="InterPro" id="IPR053714">
    <property type="entry name" value="Iso_Racemase_Enz_sf"/>
</dbReference>
<evidence type="ECO:0000313" key="1">
    <source>
        <dbReference type="EMBL" id="RXN90237.1"/>
    </source>
</evidence>
<name>A0A4Q1HM40_9BURK</name>
<dbReference type="Proteomes" id="UP000290849">
    <property type="component" value="Unassembled WGS sequence"/>
</dbReference>
<organism evidence="1 2">
    <name type="scientific">Achromobacter aloeverae</name>
    <dbReference type="NCBI Taxonomy" id="1750518"/>
    <lineage>
        <taxon>Bacteria</taxon>
        <taxon>Pseudomonadati</taxon>
        <taxon>Pseudomonadota</taxon>
        <taxon>Betaproteobacteria</taxon>
        <taxon>Burkholderiales</taxon>
        <taxon>Alcaligenaceae</taxon>
        <taxon>Achromobacter</taxon>
    </lineage>
</organism>
<dbReference type="PIRSF" id="PIRSF015736">
    <property type="entry name" value="MI"/>
    <property type="match status" value="1"/>
</dbReference>
<proteinExistence type="predicted"/>
<dbReference type="Pfam" id="PF17645">
    <property type="entry name" value="Amdase"/>
    <property type="match status" value="1"/>
</dbReference>
<gene>
    <name evidence="1" type="ORF">C7R54_12000</name>
</gene>
<dbReference type="OrthoDB" id="483160at2"/>
<keyword evidence="2" id="KW-1185">Reference proteome</keyword>
<dbReference type="RefSeq" id="WP_129150673.1">
    <property type="nucleotide sequence ID" value="NZ_JBHSDO010000014.1"/>
</dbReference>
<reference evidence="1 2" key="1">
    <citation type="journal article" date="2017" name="Int. J. Syst. Evol. Microbiol.">
        <title>Achromobacter aloeverae sp. nov., isolated from the root of Aloe vera (L.) Burm.f.</title>
        <authorList>
            <person name="Kuncharoen N."/>
            <person name="Muramatsu Y."/>
            <person name="Shibata C."/>
            <person name="Kamakura Y."/>
            <person name="Nakagawa Y."/>
            <person name="Tanasupawat S."/>
        </authorList>
    </citation>
    <scope>NUCLEOTIDE SEQUENCE [LARGE SCALE GENOMIC DNA]</scope>
    <source>
        <strain evidence="1 2">AVA-1</strain>
    </source>
</reference>
<evidence type="ECO:0000313" key="2">
    <source>
        <dbReference type="Proteomes" id="UP000290849"/>
    </source>
</evidence>
<dbReference type="PANTHER" id="PTHR40267">
    <property type="entry name" value="BLR3294 PROTEIN"/>
    <property type="match status" value="1"/>
</dbReference>
<dbReference type="AlphaFoldDB" id="A0A4Q1HM40"/>
<protein>
    <submittedName>
        <fullName evidence="1">Asp/Glu racemase</fullName>
    </submittedName>
</protein>
<dbReference type="EMBL" id="PYAL01000003">
    <property type="protein sequence ID" value="RXN90237.1"/>
    <property type="molecule type" value="Genomic_DNA"/>
</dbReference>
<accession>A0A4Q1HM40</accession>